<dbReference type="InterPro" id="IPR006016">
    <property type="entry name" value="UspA"/>
</dbReference>
<feature type="domain" description="UspA" evidence="3">
    <location>
        <begin position="157"/>
        <end position="295"/>
    </location>
</feature>
<dbReference type="InterPro" id="IPR006015">
    <property type="entry name" value="Universal_stress_UspA"/>
</dbReference>
<evidence type="ECO:0000313" key="4">
    <source>
        <dbReference type="EMBL" id="NIJ12305.1"/>
    </source>
</evidence>
<dbReference type="PANTHER" id="PTHR46268">
    <property type="entry name" value="STRESS RESPONSE PROTEIN NHAX"/>
    <property type="match status" value="1"/>
</dbReference>
<dbReference type="EMBL" id="JAAOYM010000001">
    <property type="protein sequence ID" value="NIJ12305.1"/>
    <property type="molecule type" value="Genomic_DNA"/>
</dbReference>
<dbReference type="PANTHER" id="PTHR46268:SF6">
    <property type="entry name" value="UNIVERSAL STRESS PROTEIN UP12"/>
    <property type="match status" value="1"/>
</dbReference>
<dbReference type="InterPro" id="IPR014729">
    <property type="entry name" value="Rossmann-like_a/b/a_fold"/>
</dbReference>
<evidence type="ECO:0000256" key="2">
    <source>
        <dbReference type="SAM" id="MobiDB-lite"/>
    </source>
</evidence>
<dbReference type="RefSeq" id="WP_167170874.1">
    <property type="nucleotide sequence ID" value="NZ_JAAOYM010000001.1"/>
</dbReference>
<reference evidence="4 5" key="1">
    <citation type="submission" date="2020-03" db="EMBL/GenBank/DDBJ databases">
        <title>Sequencing the genomes of 1000 actinobacteria strains.</title>
        <authorList>
            <person name="Klenk H.-P."/>
        </authorList>
    </citation>
    <scope>NUCLEOTIDE SEQUENCE [LARGE SCALE GENOMIC DNA]</scope>
    <source>
        <strain evidence="4 5">DSM 45685</strain>
    </source>
</reference>
<dbReference type="SUPFAM" id="SSF52402">
    <property type="entry name" value="Adenine nucleotide alpha hydrolases-like"/>
    <property type="match status" value="2"/>
</dbReference>
<dbReference type="Gene3D" id="3.40.50.620">
    <property type="entry name" value="HUPs"/>
    <property type="match status" value="2"/>
</dbReference>
<feature type="domain" description="UspA" evidence="3">
    <location>
        <begin position="9"/>
        <end position="146"/>
    </location>
</feature>
<comment type="caution">
    <text evidence="4">The sequence shown here is derived from an EMBL/GenBank/DDBJ whole genome shotgun (WGS) entry which is preliminary data.</text>
</comment>
<evidence type="ECO:0000313" key="5">
    <source>
        <dbReference type="Proteomes" id="UP000545493"/>
    </source>
</evidence>
<sequence length="298" mass="31442">MTNGNRADRPVVAGVDGSPSAMDATRWAARQAVRLGVPLRLLYVADLPPLNPHVTAPPPSYASAWLDSGRKWLSEAEDMATDEVPEARVETDVRLGQTSDTLIEESRSASLLVLGTRGYGGFRRLLVGSVASTVAAHAACPVVVLPAGTATVDTGDVVVGADGSALGVEALGLGFDVAAARRARLVAVRVWHESLADAAWSGLPVRDELDKVTEQELRALRTDLLPWREKYPDVEVSEHVVRAGKPADALLDAARHAQLIVVGSHGRGVVSGTLLGSTSQALLHTVTTCPVAIVRPRE</sequence>
<dbReference type="PRINTS" id="PR01438">
    <property type="entry name" value="UNVRSLSTRESS"/>
</dbReference>
<protein>
    <submittedName>
        <fullName evidence="4">Nucleotide-binding universal stress UspA family protein</fullName>
    </submittedName>
</protein>
<accession>A0A7X5UQH5</accession>
<dbReference type="AlphaFoldDB" id="A0A7X5UQH5"/>
<evidence type="ECO:0000256" key="1">
    <source>
        <dbReference type="ARBA" id="ARBA00008791"/>
    </source>
</evidence>
<organism evidence="4 5">
    <name type="scientific">Saccharomonospora amisosensis</name>
    <dbReference type="NCBI Taxonomy" id="1128677"/>
    <lineage>
        <taxon>Bacteria</taxon>
        <taxon>Bacillati</taxon>
        <taxon>Actinomycetota</taxon>
        <taxon>Actinomycetes</taxon>
        <taxon>Pseudonocardiales</taxon>
        <taxon>Pseudonocardiaceae</taxon>
        <taxon>Saccharomonospora</taxon>
    </lineage>
</organism>
<dbReference type="Pfam" id="PF00582">
    <property type="entry name" value="Usp"/>
    <property type="match status" value="2"/>
</dbReference>
<gene>
    <name evidence="4" type="ORF">FHU38_002649</name>
</gene>
<dbReference type="Proteomes" id="UP000545493">
    <property type="component" value="Unassembled WGS sequence"/>
</dbReference>
<name>A0A7X5UQH5_9PSEU</name>
<comment type="similarity">
    <text evidence="1">Belongs to the universal stress protein A family.</text>
</comment>
<feature type="region of interest" description="Disordered" evidence="2">
    <location>
        <begin position="1"/>
        <end position="20"/>
    </location>
</feature>
<keyword evidence="5" id="KW-1185">Reference proteome</keyword>
<proteinExistence type="inferred from homology"/>
<evidence type="ECO:0000259" key="3">
    <source>
        <dbReference type="Pfam" id="PF00582"/>
    </source>
</evidence>